<feature type="region of interest" description="Disordered" evidence="1">
    <location>
        <begin position="303"/>
        <end position="330"/>
    </location>
</feature>
<dbReference type="CDD" id="cd14695">
    <property type="entry name" value="bZIP_HLF"/>
    <property type="match status" value="1"/>
</dbReference>
<proteinExistence type="predicted"/>
<protein>
    <recommendedName>
        <fullName evidence="2">BZIP domain-containing protein</fullName>
    </recommendedName>
</protein>
<sequence>MSLWTPYAEQALDLSRRSLLGLRANTPEFSFQGSISPSPEEGSLYDELCVPTSQISPDSTGSWSYKHTDRSPRHSDFDTESLSDDVEYQAFERDALQAMVEKNGGSLLGNNPRMRRAVQATQGTDVSYRKQRERNNFAAKQSRDRRKLREVRLAFQVTFLKKKLTELRARLGMSVCVRCSPRQTALDLSTKYPSDVTIPEYVYPSVNYVSYPVYVPAPDASPLSSCSGYVPQPSGSPHHRSGLISPPESPRSADRKRPSYMIDVDSLSDDPDFQAFERDALRAMAEKNGGTLLGNNPRMRRAVHSTHTADDSYRRQRERNNHAAKQSRDRRKLREIHLALKVTYLKNEVSRLKSQLATKACIRCHQSCIC</sequence>
<dbReference type="InterPro" id="IPR046347">
    <property type="entry name" value="bZIP_sf"/>
</dbReference>
<organism evidence="3 4">
    <name type="scientific">Leptidea sinapis</name>
    <dbReference type="NCBI Taxonomy" id="189913"/>
    <lineage>
        <taxon>Eukaryota</taxon>
        <taxon>Metazoa</taxon>
        <taxon>Ecdysozoa</taxon>
        <taxon>Arthropoda</taxon>
        <taxon>Hexapoda</taxon>
        <taxon>Insecta</taxon>
        <taxon>Pterygota</taxon>
        <taxon>Neoptera</taxon>
        <taxon>Endopterygota</taxon>
        <taxon>Lepidoptera</taxon>
        <taxon>Glossata</taxon>
        <taxon>Ditrysia</taxon>
        <taxon>Papilionoidea</taxon>
        <taxon>Pieridae</taxon>
        <taxon>Dismorphiinae</taxon>
        <taxon>Leptidea</taxon>
    </lineage>
</organism>
<feature type="compositionally biased region" description="Basic and acidic residues" evidence="1">
    <location>
        <begin position="66"/>
        <end position="77"/>
    </location>
</feature>
<dbReference type="GO" id="GO:0006351">
    <property type="term" value="P:DNA-templated transcription"/>
    <property type="evidence" value="ECO:0007669"/>
    <property type="project" value="InterPro"/>
</dbReference>
<feature type="region of interest" description="Disordered" evidence="1">
    <location>
        <begin position="222"/>
        <end position="257"/>
    </location>
</feature>
<dbReference type="PANTHER" id="PTHR23334">
    <property type="entry name" value="CCAAT/ENHANCER BINDING PROTEIN"/>
    <property type="match status" value="1"/>
</dbReference>
<dbReference type="GO" id="GO:0005634">
    <property type="term" value="C:nucleus"/>
    <property type="evidence" value="ECO:0007669"/>
    <property type="project" value="UniProtKB-ARBA"/>
</dbReference>
<feature type="domain" description="BZIP" evidence="2">
    <location>
        <begin position="310"/>
        <end position="357"/>
    </location>
</feature>
<name>A0A5E4QKZ5_9NEOP</name>
<evidence type="ECO:0000256" key="1">
    <source>
        <dbReference type="SAM" id="MobiDB-lite"/>
    </source>
</evidence>
<evidence type="ECO:0000313" key="3">
    <source>
        <dbReference type="EMBL" id="VVC98265.1"/>
    </source>
</evidence>
<evidence type="ECO:0000259" key="2">
    <source>
        <dbReference type="PROSITE" id="PS50217"/>
    </source>
</evidence>
<dbReference type="GO" id="GO:0000981">
    <property type="term" value="F:DNA-binding transcription factor activity, RNA polymerase II-specific"/>
    <property type="evidence" value="ECO:0007669"/>
    <property type="project" value="TreeGrafter"/>
</dbReference>
<dbReference type="Pfam" id="PF07716">
    <property type="entry name" value="bZIP_2"/>
    <property type="match status" value="2"/>
</dbReference>
<dbReference type="GO" id="GO:0000978">
    <property type="term" value="F:RNA polymerase II cis-regulatory region sequence-specific DNA binding"/>
    <property type="evidence" value="ECO:0007669"/>
    <property type="project" value="TreeGrafter"/>
</dbReference>
<dbReference type="SMART" id="SM00338">
    <property type="entry name" value="BRLZ"/>
    <property type="match status" value="2"/>
</dbReference>
<feature type="region of interest" description="Disordered" evidence="1">
    <location>
        <begin position="55"/>
        <end position="79"/>
    </location>
</feature>
<accession>A0A5E4QKZ5</accession>
<reference evidence="3 4" key="1">
    <citation type="submission" date="2017-07" db="EMBL/GenBank/DDBJ databases">
        <authorList>
            <person name="Talla V."/>
            <person name="Backstrom N."/>
        </authorList>
    </citation>
    <scope>NUCLEOTIDE SEQUENCE [LARGE SCALE GENOMIC DNA]</scope>
</reference>
<dbReference type="InterPro" id="IPR004827">
    <property type="entry name" value="bZIP"/>
</dbReference>
<dbReference type="Gene3D" id="1.20.5.170">
    <property type="match status" value="2"/>
</dbReference>
<gene>
    <name evidence="3" type="ORF">LSINAPIS_LOCUS9373</name>
</gene>
<keyword evidence="4" id="KW-1185">Reference proteome</keyword>
<feature type="compositionally biased region" description="Polar residues" evidence="1">
    <location>
        <begin position="55"/>
        <end position="65"/>
    </location>
</feature>
<dbReference type="SUPFAM" id="SSF57959">
    <property type="entry name" value="Leucine zipper domain"/>
    <property type="match status" value="2"/>
</dbReference>
<dbReference type="EMBL" id="FZQP02003445">
    <property type="protein sequence ID" value="VVC98265.1"/>
    <property type="molecule type" value="Genomic_DNA"/>
</dbReference>
<dbReference type="Proteomes" id="UP000324832">
    <property type="component" value="Unassembled WGS sequence"/>
</dbReference>
<evidence type="ECO:0000313" key="4">
    <source>
        <dbReference type="Proteomes" id="UP000324832"/>
    </source>
</evidence>
<dbReference type="InterPro" id="IPR031106">
    <property type="entry name" value="C/EBP"/>
</dbReference>
<dbReference type="PROSITE" id="PS50217">
    <property type="entry name" value="BZIP"/>
    <property type="match status" value="1"/>
</dbReference>
<dbReference type="AlphaFoldDB" id="A0A5E4QKZ5"/>
<feature type="compositionally biased region" description="Basic and acidic residues" evidence="1">
    <location>
        <begin position="307"/>
        <end position="321"/>
    </location>
</feature>
<dbReference type="PANTHER" id="PTHR23334:SF20">
    <property type="entry name" value="BASIC LEUCINE ZIPPER 24"/>
    <property type="match status" value="1"/>
</dbReference>
<dbReference type="PROSITE" id="PS00036">
    <property type="entry name" value="BZIP_BASIC"/>
    <property type="match status" value="2"/>
</dbReference>